<sequence length="222" mass="25152">MIVTAEERTAYFLGKLETRWPNRLALSVKETAQTLHEMLGVKLGTGAEELVRRAIQSGRLIPGLGRPAGRQWRIPLYDLAYHFGHGFQPGDLATTSKLATTRRRPVTPMRESSSPEATPKRRGRAAIVPSTGFLDTRETFRLYGKDGDEVWQLAPEQIPDPLPTFDTETQQQRDARNRERTTQIWEEVSHALRAIRARERAEQAMELPAPTRKRGNLSKSRA</sequence>
<keyword evidence="3" id="KW-1185">Reference proteome</keyword>
<feature type="compositionally biased region" description="Basic residues" evidence="1">
    <location>
        <begin position="211"/>
        <end position="222"/>
    </location>
</feature>
<dbReference type="EMBL" id="JBFOHL010000003">
    <property type="protein sequence ID" value="MEW9623591.1"/>
    <property type="molecule type" value="Genomic_DNA"/>
</dbReference>
<evidence type="ECO:0000256" key="1">
    <source>
        <dbReference type="SAM" id="MobiDB-lite"/>
    </source>
</evidence>
<accession>A0ABV3QM97</accession>
<reference evidence="2 3" key="1">
    <citation type="submission" date="2024-06" db="EMBL/GenBank/DDBJ databases">
        <authorList>
            <person name="Woo H."/>
        </authorList>
    </citation>
    <scope>NUCLEOTIDE SEQUENCE [LARGE SCALE GENOMIC DNA]</scope>
    <source>
        <strain evidence="2 3">S2-g</strain>
    </source>
</reference>
<gene>
    <name evidence="2" type="ORF">ABQJ56_05070</name>
</gene>
<feature type="region of interest" description="Disordered" evidence="1">
    <location>
        <begin position="157"/>
        <end position="181"/>
    </location>
</feature>
<feature type="region of interest" description="Disordered" evidence="1">
    <location>
        <begin position="199"/>
        <end position="222"/>
    </location>
</feature>
<organism evidence="2 3">
    <name type="scientific">Rhodanobacter geophilus</name>
    <dbReference type="NCBI Taxonomy" id="3162488"/>
    <lineage>
        <taxon>Bacteria</taxon>
        <taxon>Pseudomonadati</taxon>
        <taxon>Pseudomonadota</taxon>
        <taxon>Gammaproteobacteria</taxon>
        <taxon>Lysobacterales</taxon>
        <taxon>Rhodanobacteraceae</taxon>
        <taxon>Rhodanobacter</taxon>
    </lineage>
</organism>
<proteinExistence type="predicted"/>
<feature type="region of interest" description="Disordered" evidence="1">
    <location>
        <begin position="101"/>
        <end position="123"/>
    </location>
</feature>
<feature type="compositionally biased region" description="Basic and acidic residues" evidence="1">
    <location>
        <begin position="171"/>
        <end position="181"/>
    </location>
</feature>
<evidence type="ECO:0000313" key="2">
    <source>
        <dbReference type="EMBL" id="MEW9623591.1"/>
    </source>
</evidence>
<evidence type="ECO:0000313" key="3">
    <source>
        <dbReference type="Proteomes" id="UP001556170"/>
    </source>
</evidence>
<comment type="caution">
    <text evidence="2">The sequence shown here is derived from an EMBL/GenBank/DDBJ whole genome shotgun (WGS) entry which is preliminary data.</text>
</comment>
<dbReference type="Proteomes" id="UP001556170">
    <property type="component" value="Unassembled WGS sequence"/>
</dbReference>
<protein>
    <submittedName>
        <fullName evidence="2">Uncharacterized protein</fullName>
    </submittedName>
</protein>
<name>A0ABV3QM97_9GAMM</name>
<dbReference type="RefSeq" id="WP_367843899.1">
    <property type="nucleotide sequence ID" value="NZ_JBFOHL010000003.1"/>
</dbReference>